<dbReference type="AlphaFoldDB" id="A0AAJ5D434"/>
<dbReference type="RefSeq" id="WP_180964297.1">
    <property type="nucleotide sequence ID" value="NZ_BAAAEC010000008.1"/>
</dbReference>
<dbReference type="EMBL" id="UGVE01000001">
    <property type="protein sequence ID" value="SUD96503.1"/>
    <property type="molecule type" value="Genomic_DNA"/>
</dbReference>
<evidence type="ECO:0000313" key="2">
    <source>
        <dbReference type="Proteomes" id="UP000255008"/>
    </source>
</evidence>
<proteinExistence type="predicted"/>
<comment type="caution">
    <text evidence="1">The sequence shown here is derived from an EMBL/GenBank/DDBJ whole genome shotgun (WGS) entry which is preliminary data.</text>
</comment>
<accession>A0AAJ5D434</accession>
<gene>
    <name evidence="1" type="ORF">NCTC10894_00841</name>
</gene>
<evidence type="ECO:0000313" key="1">
    <source>
        <dbReference type="EMBL" id="SUD96503.1"/>
    </source>
</evidence>
<sequence>MGLLPTFLPEHQFSEQHRIGIDAAPGCVLDAERIAEAPDVRPTRPE</sequence>
<reference evidence="1 2" key="1">
    <citation type="submission" date="2018-06" db="EMBL/GenBank/DDBJ databases">
        <authorList>
            <consortium name="Pathogen Informatics"/>
            <person name="Doyle S."/>
        </authorList>
    </citation>
    <scope>NUCLEOTIDE SEQUENCE [LARGE SCALE GENOMIC DNA]</scope>
    <source>
        <strain evidence="1 2">NCTC10894</strain>
    </source>
</reference>
<protein>
    <submittedName>
        <fullName evidence="1">Uncharacterized protein</fullName>
    </submittedName>
</protein>
<name>A0AAJ5D434_9RALS</name>
<organism evidence="1 2">
    <name type="scientific">Ralstonia mannitolilytica</name>
    <dbReference type="NCBI Taxonomy" id="105219"/>
    <lineage>
        <taxon>Bacteria</taxon>
        <taxon>Pseudomonadati</taxon>
        <taxon>Pseudomonadota</taxon>
        <taxon>Betaproteobacteria</taxon>
        <taxon>Burkholderiales</taxon>
        <taxon>Burkholderiaceae</taxon>
        <taxon>Ralstonia</taxon>
    </lineage>
</organism>
<dbReference type="Proteomes" id="UP000255008">
    <property type="component" value="Unassembled WGS sequence"/>
</dbReference>